<evidence type="ECO:0000256" key="9">
    <source>
        <dbReference type="PIRSR" id="PIRSR000294-2"/>
    </source>
</evidence>
<dbReference type="OrthoDB" id="9805202at2"/>
<dbReference type="GO" id="GO:0042597">
    <property type="term" value="C:periplasmic space"/>
    <property type="evidence" value="ECO:0007669"/>
    <property type="project" value="UniProtKB-SubCell"/>
</dbReference>
<evidence type="ECO:0000313" key="12">
    <source>
        <dbReference type="EMBL" id="ACR13542.1"/>
    </source>
</evidence>
<dbReference type="STRING" id="377629.TERTU_4661"/>
<dbReference type="InterPro" id="IPR026259">
    <property type="entry name" value="MauG/Cytc_peroxidase"/>
</dbReference>
<keyword evidence="7 9" id="KW-0408">Iron</keyword>
<dbReference type="Proteomes" id="UP000009080">
    <property type="component" value="Chromosome"/>
</dbReference>
<evidence type="ECO:0000259" key="11">
    <source>
        <dbReference type="PROSITE" id="PS51007"/>
    </source>
</evidence>
<evidence type="ECO:0000256" key="6">
    <source>
        <dbReference type="ARBA" id="ARBA00023002"/>
    </source>
</evidence>
<dbReference type="GO" id="GO:0004130">
    <property type="term" value="F:cytochrome-c peroxidase activity"/>
    <property type="evidence" value="ECO:0007669"/>
    <property type="project" value="TreeGrafter"/>
</dbReference>
<sequence>MFAHKLWIVRWLAIAVGIVCAGCGQKSTPWAWQLPPGFSPPPVPVDNPMTVEKVTLGEKLFFDTRVSGNNQQACASCHHPQFAFAEPFATSTGSTGERHFRNALSLTNVAYNATFTWAHPNLTSLERQIIIPLYNEKPVEMGLTHNEHRVIQRLTEDTAYPQLFATAFPQTFPQLNKDVITVDNIVKALASYVRSLTAFDSKFDRYAYYGEDIFTEQEIRGLNLFMSERLECKHCHGGFNFSQSTVHEGGSTTVRGFHNTGLYAEQTALEFDRGAFDVTGDEMDKGLFRPPTLRNIALTAPYMHDGSIETLAEVIDFYAAGGRNTPTGNFPGDGRQHRNKSLFVHGFGISADEKNDLIAFLNTLTDRSLLPSQSEPKSESTLPAGESPADNRR</sequence>
<feature type="binding site" description="covalent" evidence="8">
    <location>
        <position position="77"/>
    </location>
    <ligand>
        <name>heme c</name>
        <dbReference type="ChEBI" id="CHEBI:61717"/>
        <label>1</label>
    </ligand>
</feature>
<dbReference type="GO" id="GO:0046872">
    <property type="term" value="F:metal ion binding"/>
    <property type="evidence" value="ECO:0007669"/>
    <property type="project" value="UniProtKB-KW"/>
</dbReference>
<evidence type="ECO:0000256" key="1">
    <source>
        <dbReference type="ARBA" id="ARBA00004418"/>
    </source>
</evidence>
<reference evidence="12 13" key="1">
    <citation type="journal article" date="2009" name="PLoS ONE">
        <title>The complete genome of Teredinibacter turnerae T7901: an intracellular endosymbiont of marine wood-boring bivalves (shipworms).</title>
        <authorList>
            <person name="Yang J.C."/>
            <person name="Madupu R."/>
            <person name="Durkin A.S."/>
            <person name="Ekborg N.A."/>
            <person name="Pedamallu C.S."/>
            <person name="Hostetler J.B."/>
            <person name="Radune D."/>
            <person name="Toms B.S."/>
            <person name="Henrissat B."/>
            <person name="Coutinho P.M."/>
            <person name="Schwarz S."/>
            <person name="Field L."/>
            <person name="Trindade-Silva A.E."/>
            <person name="Soares C.A.G."/>
            <person name="Elshahawi S."/>
            <person name="Hanora A."/>
            <person name="Schmidt E.W."/>
            <person name="Haygood M.G."/>
            <person name="Posfai J."/>
            <person name="Benner J."/>
            <person name="Madinger C."/>
            <person name="Nove J."/>
            <person name="Anton B."/>
            <person name="Chaudhary K."/>
            <person name="Foster J."/>
            <person name="Holman A."/>
            <person name="Kumar S."/>
            <person name="Lessard P.A."/>
            <person name="Luyten Y.A."/>
            <person name="Slatko B."/>
            <person name="Wood N."/>
            <person name="Wu B."/>
            <person name="Teplitski M."/>
            <person name="Mougous J.D."/>
            <person name="Ward N."/>
            <person name="Eisen J.A."/>
            <person name="Badger J.H."/>
            <person name="Distel D.L."/>
        </authorList>
    </citation>
    <scope>NUCLEOTIDE SEQUENCE [LARGE SCALE GENOMIC DNA]</scope>
    <source>
        <strain evidence="13">ATCC 39867 / T7901</strain>
    </source>
</reference>
<feature type="domain" description="Cytochrome c" evidence="11">
    <location>
        <begin position="216"/>
        <end position="365"/>
    </location>
</feature>
<feature type="compositionally biased region" description="Polar residues" evidence="10">
    <location>
        <begin position="369"/>
        <end position="381"/>
    </location>
</feature>
<dbReference type="HOGENOM" id="CLU_034652_3_1_6"/>
<dbReference type="GO" id="GO:0009055">
    <property type="term" value="F:electron transfer activity"/>
    <property type="evidence" value="ECO:0007669"/>
    <property type="project" value="InterPro"/>
</dbReference>
<dbReference type="NCBIfam" id="TIGR04039">
    <property type="entry name" value="MXAN_0977_Heme2"/>
    <property type="match status" value="1"/>
</dbReference>
<dbReference type="GO" id="GO:0020037">
    <property type="term" value="F:heme binding"/>
    <property type="evidence" value="ECO:0007669"/>
    <property type="project" value="InterPro"/>
</dbReference>
<evidence type="ECO:0000256" key="7">
    <source>
        <dbReference type="ARBA" id="ARBA00023004"/>
    </source>
</evidence>
<feature type="binding site" description="covalent" evidence="8">
    <location>
        <position position="235"/>
    </location>
    <ligand>
        <name>heme c</name>
        <dbReference type="ChEBI" id="CHEBI:61717"/>
        <label>2</label>
    </ligand>
</feature>
<feature type="binding site" description="covalent" evidence="8">
    <location>
        <position position="74"/>
    </location>
    <ligand>
        <name>heme c</name>
        <dbReference type="ChEBI" id="CHEBI:61717"/>
        <label>1</label>
    </ligand>
</feature>
<dbReference type="Gene3D" id="1.10.760.10">
    <property type="entry name" value="Cytochrome c-like domain"/>
    <property type="match status" value="2"/>
</dbReference>
<dbReference type="RefSeq" id="WP_015819656.1">
    <property type="nucleotide sequence ID" value="NC_012997.1"/>
</dbReference>
<dbReference type="KEGG" id="ttu:TERTU_4661"/>
<evidence type="ECO:0000256" key="10">
    <source>
        <dbReference type="SAM" id="MobiDB-lite"/>
    </source>
</evidence>
<dbReference type="AlphaFoldDB" id="C5BKE5"/>
<comment type="PTM">
    <text evidence="8">Binds 2 heme groups per subunit.</text>
</comment>
<dbReference type="PIRSF" id="PIRSF000294">
    <property type="entry name" value="Cytochrome-c_peroxidase"/>
    <property type="match status" value="1"/>
</dbReference>
<feature type="binding site" description="axial binding residue" evidence="9">
    <location>
        <position position="236"/>
    </location>
    <ligand>
        <name>heme c</name>
        <dbReference type="ChEBI" id="CHEBI:61717"/>
        <label>2</label>
    </ligand>
    <ligandPart>
        <name>Fe</name>
        <dbReference type="ChEBI" id="CHEBI:18248"/>
    </ligandPart>
</feature>
<dbReference type="InterPro" id="IPR051395">
    <property type="entry name" value="Cytochrome_c_Peroxidase/MauG"/>
</dbReference>
<evidence type="ECO:0000256" key="2">
    <source>
        <dbReference type="ARBA" id="ARBA00022617"/>
    </source>
</evidence>
<dbReference type="PANTHER" id="PTHR30600">
    <property type="entry name" value="CYTOCHROME C PEROXIDASE-RELATED"/>
    <property type="match status" value="1"/>
</dbReference>
<dbReference type="InterPro" id="IPR023929">
    <property type="entry name" value="MbnH-like"/>
</dbReference>
<evidence type="ECO:0000256" key="8">
    <source>
        <dbReference type="PIRSR" id="PIRSR000294-1"/>
    </source>
</evidence>
<keyword evidence="3 9" id="KW-0479">Metal-binding</keyword>
<dbReference type="InterPro" id="IPR004852">
    <property type="entry name" value="Di-haem_cyt_c_peroxidsae"/>
</dbReference>
<keyword evidence="2 8" id="KW-0349">Heme</keyword>
<evidence type="ECO:0000256" key="3">
    <source>
        <dbReference type="ARBA" id="ARBA00022723"/>
    </source>
</evidence>
<keyword evidence="13" id="KW-1185">Reference proteome</keyword>
<dbReference type="eggNOG" id="COG1858">
    <property type="taxonomic scope" value="Bacteria"/>
</dbReference>
<protein>
    <submittedName>
        <fullName evidence="12">Di-heme cytochrome-c peroxidase family protein</fullName>
    </submittedName>
</protein>
<keyword evidence="6" id="KW-0560">Oxidoreductase</keyword>
<evidence type="ECO:0000256" key="4">
    <source>
        <dbReference type="ARBA" id="ARBA00022729"/>
    </source>
</evidence>
<evidence type="ECO:0000313" key="13">
    <source>
        <dbReference type="Proteomes" id="UP000009080"/>
    </source>
</evidence>
<feature type="region of interest" description="Disordered" evidence="10">
    <location>
        <begin position="369"/>
        <end position="393"/>
    </location>
</feature>
<keyword evidence="4" id="KW-0732">Signal</keyword>
<dbReference type="SUPFAM" id="SSF46626">
    <property type="entry name" value="Cytochrome c"/>
    <property type="match status" value="2"/>
</dbReference>
<keyword evidence="12" id="KW-0575">Peroxidase</keyword>
<dbReference type="InterPro" id="IPR009056">
    <property type="entry name" value="Cyt_c-like_dom"/>
</dbReference>
<dbReference type="PANTHER" id="PTHR30600:SF14">
    <property type="entry name" value="CYTOCHROME C PEROXIDASE"/>
    <property type="match status" value="1"/>
</dbReference>
<dbReference type="InterPro" id="IPR036909">
    <property type="entry name" value="Cyt_c-like_dom_sf"/>
</dbReference>
<feature type="binding site" description="covalent" evidence="8">
    <location>
        <position position="232"/>
    </location>
    <ligand>
        <name>heme c</name>
        <dbReference type="ChEBI" id="CHEBI:61717"/>
        <label>2</label>
    </ligand>
</feature>
<gene>
    <name evidence="12" type="ordered locus">TERTU_4661</name>
</gene>
<feature type="binding site" description="axial binding residue" evidence="9">
    <location>
        <position position="78"/>
    </location>
    <ligand>
        <name>heme c</name>
        <dbReference type="ChEBI" id="CHEBI:61717"/>
        <label>1</label>
    </ligand>
    <ligandPart>
        <name>Fe</name>
        <dbReference type="ChEBI" id="CHEBI:18248"/>
    </ligandPart>
</feature>
<dbReference type="PROSITE" id="PS51007">
    <property type="entry name" value="CYTC"/>
    <property type="match status" value="1"/>
</dbReference>
<organism evidence="12 13">
    <name type="scientific">Teredinibacter turnerae (strain ATCC 39867 / T7901)</name>
    <dbReference type="NCBI Taxonomy" id="377629"/>
    <lineage>
        <taxon>Bacteria</taxon>
        <taxon>Pseudomonadati</taxon>
        <taxon>Pseudomonadota</taxon>
        <taxon>Gammaproteobacteria</taxon>
        <taxon>Cellvibrionales</taxon>
        <taxon>Cellvibrionaceae</taxon>
        <taxon>Teredinibacter</taxon>
    </lineage>
</organism>
<comment type="subcellular location">
    <subcellularLocation>
        <location evidence="1">Periplasm</location>
    </subcellularLocation>
</comment>
<proteinExistence type="predicted"/>
<comment type="cofactor">
    <cofactor evidence="8">
        <name>heme</name>
        <dbReference type="ChEBI" id="CHEBI:30413"/>
    </cofactor>
    <text evidence="8">Binds 2 heme groups.</text>
</comment>
<dbReference type="Pfam" id="PF03150">
    <property type="entry name" value="CCP_MauG"/>
    <property type="match status" value="1"/>
</dbReference>
<dbReference type="EMBL" id="CP001614">
    <property type="protein sequence ID" value="ACR13542.1"/>
    <property type="molecule type" value="Genomic_DNA"/>
</dbReference>
<evidence type="ECO:0000256" key="5">
    <source>
        <dbReference type="ARBA" id="ARBA00022764"/>
    </source>
</evidence>
<keyword evidence="5" id="KW-0574">Periplasm</keyword>
<accession>C5BKE5</accession>
<name>C5BKE5_TERTT</name>